<dbReference type="AlphaFoldDB" id="A0A927GKU6"/>
<evidence type="ECO:0000313" key="1">
    <source>
        <dbReference type="EMBL" id="MBD2769932.1"/>
    </source>
</evidence>
<keyword evidence="2" id="KW-1185">Reference proteome</keyword>
<comment type="caution">
    <text evidence="1">The sequence shown here is derived from an EMBL/GenBank/DDBJ whole genome shotgun (WGS) entry which is preliminary data.</text>
</comment>
<dbReference type="RefSeq" id="WP_191006740.1">
    <property type="nucleotide sequence ID" value="NZ_JACXAD010000025.1"/>
</dbReference>
<evidence type="ECO:0000313" key="2">
    <source>
        <dbReference type="Proteomes" id="UP000612233"/>
    </source>
</evidence>
<protein>
    <submittedName>
        <fullName evidence="1">Uncharacterized protein</fullName>
    </submittedName>
</protein>
<sequence>MRFRVYFQSVATFIDAINFTHHALPAISAYFLANNANKEPDLMNSVEQMFRELYIVPEAMEPNKPSTLSSGNGG</sequence>
<gene>
    <name evidence="1" type="ORF">IC235_18740</name>
</gene>
<dbReference type="Proteomes" id="UP000612233">
    <property type="component" value="Unassembled WGS sequence"/>
</dbReference>
<dbReference type="EMBL" id="JACXAD010000025">
    <property type="protein sequence ID" value="MBD2769932.1"/>
    <property type="molecule type" value="Genomic_DNA"/>
</dbReference>
<name>A0A927GKU6_9BACT</name>
<organism evidence="1 2">
    <name type="scientific">Hymenobacter montanus</name>
    <dbReference type="NCBI Taxonomy" id="2771359"/>
    <lineage>
        <taxon>Bacteria</taxon>
        <taxon>Pseudomonadati</taxon>
        <taxon>Bacteroidota</taxon>
        <taxon>Cytophagia</taxon>
        <taxon>Cytophagales</taxon>
        <taxon>Hymenobacteraceae</taxon>
        <taxon>Hymenobacter</taxon>
    </lineage>
</organism>
<proteinExistence type="predicted"/>
<reference evidence="1" key="1">
    <citation type="submission" date="2020-09" db="EMBL/GenBank/DDBJ databases">
        <authorList>
            <person name="Kim M.K."/>
        </authorList>
    </citation>
    <scope>NUCLEOTIDE SEQUENCE</scope>
    <source>
        <strain evidence="1">BT664</strain>
    </source>
</reference>
<accession>A0A927GKU6</accession>